<keyword evidence="5" id="KW-0614">Plasmid</keyword>
<dbReference type="GO" id="GO:0003677">
    <property type="term" value="F:DNA binding"/>
    <property type="evidence" value="ECO:0007669"/>
    <property type="project" value="UniProtKB-KW"/>
</dbReference>
<dbReference type="InterPro" id="IPR052021">
    <property type="entry name" value="Type-I_RS_S_subunit"/>
</dbReference>
<evidence type="ECO:0000313" key="5">
    <source>
        <dbReference type="EMBL" id="APO76973.1"/>
    </source>
</evidence>
<feature type="domain" description="Type I restriction modification DNA specificity" evidence="4">
    <location>
        <begin position="34"/>
        <end position="160"/>
    </location>
</feature>
<dbReference type="CDD" id="cd17267">
    <property type="entry name" value="RMtype1_S_EcoAO83I-TRD1-CR1_like"/>
    <property type="match status" value="1"/>
</dbReference>
<sequence>MVSAAQRKSKTDGWCRLLLGEVLTLQRGFDLPHRMRRTGQYRIVTSSGREGYHNVAMASGPGVVTGRYGTIGQVFYVEEDFWPLNTTLYVRDFKGNSARFCAYLLETIDFKSHSGKSGVPGVNRNDLHEIPVYVPTALNEQEAIAQALSDADALIGSLETLITKKRAIKQGVTQDLLSGRKRLPGFSEKWIESTLGDVCLEIVDGTHFTPKYVHTGFPFYSVENVTADDFTNTKFISADEHKILTRRCNPQKGDILLTRIGAIGDTKLIDWDVDASIYVSLALLKSGTRVNPRYLHAYTKSRKFRKDIEDRSLLNASPRKINMGDISKVPVPVPSQQEQEAIADILESMDHELVLLAEKLAKARQLKQGMMRELLTGRVRLV</sequence>
<gene>
    <name evidence="5" type="ORF">AM571_PA00086</name>
</gene>
<dbReference type="InterPro" id="IPR000055">
    <property type="entry name" value="Restrct_endonuc_typeI_TRD"/>
</dbReference>
<keyword evidence="3" id="KW-0238">DNA-binding</keyword>
<dbReference type="RefSeq" id="WP_196776351.1">
    <property type="nucleotide sequence ID" value="NZ_CP017242.1"/>
</dbReference>
<comment type="similarity">
    <text evidence="1">Belongs to the type-I restriction system S methylase family.</text>
</comment>
<proteinExistence type="inferred from homology"/>
<evidence type="ECO:0000256" key="2">
    <source>
        <dbReference type="ARBA" id="ARBA00022747"/>
    </source>
</evidence>
<dbReference type="EMBL" id="CP017242">
    <property type="protein sequence ID" value="APO76973.1"/>
    <property type="molecule type" value="Genomic_DNA"/>
</dbReference>
<evidence type="ECO:0000256" key="3">
    <source>
        <dbReference type="ARBA" id="ARBA00023125"/>
    </source>
</evidence>
<dbReference type="SUPFAM" id="SSF116734">
    <property type="entry name" value="DNA methylase specificity domain"/>
    <property type="match status" value="2"/>
</dbReference>
<dbReference type="PANTHER" id="PTHR30408">
    <property type="entry name" value="TYPE-1 RESTRICTION ENZYME ECOKI SPECIFICITY PROTEIN"/>
    <property type="match status" value="1"/>
</dbReference>
<organism evidence="5 6">
    <name type="scientific">Rhizobium etli 8C-3</name>
    <dbReference type="NCBI Taxonomy" id="538025"/>
    <lineage>
        <taxon>Bacteria</taxon>
        <taxon>Pseudomonadati</taxon>
        <taxon>Pseudomonadota</taxon>
        <taxon>Alphaproteobacteria</taxon>
        <taxon>Hyphomicrobiales</taxon>
        <taxon>Rhizobiaceae</taxon>
        <taxon>Rhizobium/Agrobacterium group</taxon>
        <taxon>Rhizobium</taxon>
    </lineage>
</organism>
<dbReference type="REBASE" id="175282">
    <property type="entry name" value="S.Ret8C3ORF85P"/>
</dbReference>
<reference evidence="5 6" key="1">
    <citation type="submission" date="2016-09" db="EMBL/GenBank/DDBJ databases">
        <title>The complete genome sequences of Rhizobium gallicum, symbiovars gallicum and phaseoli, symbionts associated to common bean (Phaseolus vulgaris).</title>
        <authorList>
            <person name="Bustos P."/>
            <person name="Santamaria R.I."/>
            <person name="Perez-Carrascal O.M."/>
            <person name="Juarez S."/>
            <person name="Lozano L."/>
            <person name="Martinez-Flores I."/>
            <person name="Martinez-Romero E."/>
            <person name="Cevallos M."/>
            <person name="Romero D."/>
            <person name="Davila G."/>
            <person name="Gonzalez V."/>
        </authorList>
    </citation>
    <scope>NUCLEOTIDE SEQUENCE [LARGE SCALE GENOMIC DNA]</scope>
    <source>
        <strain evidence="5 6">8C-3</strain>
        <plasmid evidence="6">Plasmid prsp8c3a</plasmid>
    </source>
</reference>
<protein>
    <submittedName>
        <fullName evidence="5">Type I restriction-modification system HsdS subunit protein</fullName>
    </submittedName>
</protein>
<feature type="domain" description="Type I restriction modification DNA specificity" evidence="4">
    <location>
        <begin position="188"/>
        <end position="358"/>
    </location>
</feature>
<dbReference type="CDD" id="cd17246">
    <property type="entry name" value="RMtype1_S_SonII-TRD2-CR2_like"/>
    <property type="match status" value="1"/>
</dbReference>
<dbReference type="InterPro" id="IPR044946">
    <property type="entry name" value="Restrct_endonuc_typeI_TRD_sf"/>
</dbReference>
<keyword evidence="2" id="KW-0680">Restriction system</keyword>
<dbReference type="Gene3D" id="3.90.220.20">
    <property type="entry name" value="DNA methylase specificity domains"/>
    <property type="match status" value="2"/>
</dbReference>
<accession>A0A1L5PA64</accession>
<name>A0A1L5PA64_RHIET</name>
<dbReference type="Gene3D" id="1.10.287.1120">
    <property type="entry name" value="Bipartite methylase S protein"/>
    <property type="match status" value="1"/>
</dbReference>
<dbReference type="Pfam" id="PF01420">
    <property type="entry name" value="Methylase_S"/>
    <property type="match status" value="2"/>
</dbReference>
<evidence type="ECO:0000256" key="1">
    <source>
        <dbReference type="ARBA" id="ARBA00010923"/>
    </source>
</evidence>
<dbReference type="PANTHER" id="PTHR30408:SF12">
    <property type="entry name" value="TYPE I RESTRICTION ENZYME MJAVIII SPECIFICITY SUBUNIT"/>
    <property type="match status" value="1"/>
</dbReference>
<dbReference type="Proteomes" id="UP000185109">
    <property type="component" value="Plasmid pRsp8C3a"/>
</dbReference>
<geneLocation type="plasmid" evidence="6">
    <name>prsp8c3a</name>
</geneLocation>
<evidence type="ECO:0000313" key="6">
    <source>
        <dbReference type="Proteomes" id="UP000185109"/>
    </source>
</evidence>
<evidence type="ECO:0000259" key="4">
    <source>
        <dbReference type="Pfam" id="PF01420"/>
    </source>
</evidence>
<dbReference type="GO" id="GO:0009307">
    <property type="term" value="P:DNA restriction-modification system"/>
    <property type="evidence" value="ECO:0007669"/>
    <property type="project" value="UniProtKB-KW"/>
</dbReference>
<dbReference type="AlphaFoldDB" id="A0A1L5PA64"/>